<protein>
    <submittedName>
        <fullName evidence="1">Uncharacterized protein</fullName>
    </submittedName>
</protein>
<evidence type="ECO:0000313" key="1">
    <source>
        <dbReference type="EnsemblPlants" id="AVESA.00010b.r2.6DG1150560.1.CDS.1"/>
    </source>
</evidence>
<accession>A0ACD5ZEM9</accession>
<proteinExistence type="predicted"/>
<organism evidence="1 2">
    <name type="scientific">Avena sativa</name>
    <name type="common">Oat</name>
    <dbReference type="NCBI Taxonomy" id="4498"/>
    <lineage>
        <taxon>Eukaryota</taxon>
        <taxon>Viridiplantae</taxon>
        <taxon>Streptophyta</taxon>
        <taxon>Embryophyta</taxon>
        <taxon>Tracheophyta</taxon>
        <taxon>Spermatophyta</taxon>
        <taxon>Magnoliopsida</taxon>
        <taxon>Liliopsida</taxon>
        <taxon>Poales</taxon>
        <taxon>Poaceae</taxon>
        <taxon>BOP clade</taxon>
        <taxon>Pooideae</taxon>
        <taxon>Poodae</taxon>
        <taxon>Poeae</taxon>
        <taxon>Poeae Chloroplast Group 1 (Aveneae type)</taxon>
        <taxon>Aveninae</taxon>
        <taxon>Avena</taxon>
    </lineage>
</organism>
<dbReference type="Proteomes" id="UP001732700">
    <property type="component" value="Chromosome 6D"/>
</dbReference>
<dbReference type="EnsemblPlants" id="AVESA.00010b.r2.6DG1150560.1">
    <property type="protein sequence ID" value="AVESA.00010b.r2.6DG1150560.1.CDS.1"/>
    <property type="gene ID" value="AVESA.00010b.r2.6DG1150560"/>
</dbReference>
<reference evidence="1" key="1">
    <citation type="submission" date="2021-05" db="EMBL/GenBank/DDBJ databases">
        <authorList>
            <person name="Scholz U."/>
            <person name="Mascher M."/>
            <person name="Fiebig A."/>
        </authorList>
    </citation>
    <scope>NUCLEOTIDE SEQUENCE [LARGE SCALE GENOMIC DNA]</scope>
</reference>
<keyword evidence="2" id="KW-1185">Reference proteome</keyword>
<reference evidence="1" key="2">
    <citation type="submission" date="2025-09" db="UniProtKB">
        <authorList>
            <consortium name="EnsemblPlants"/>
        </authorList>
    </citation>
    <scope>IDENTIFICATION</scope>
</reference>
<evidence type="ECO:0000313" key="2">
    <source>
        <dbReference type="Proteomes" id="UP001732700"/>
    </source>
</evidence>
<sequence length="647" mass="73503">MDLRESRVTEMIQRDDRSKWLSYNNHNLKCFTVGEIERITSNYGAIIGKGGFGEVYKGFLEDGSTVAVKRFVRNVEEDFAKELKVHSEINHKNVVRLVGYCAEENALMIVTEYISKGNLSHVLHHDCIPIMLDTRLRIAVECSEALCYMHSQMYTQVIHGDIKPANILLDDNFHAKLSDFGISRLVNTEATLFTKHVIGSIGYMDPLFARYRRLTSKSDVYSFGIVLLELITKKEAIVRKGEIGIVECFTKALATGIKRVRELFDIEISSQNNMKVLDGVAKLAGECLKMEMDGRPEMKDVVERLRALRKTQVQGKQMLTIFPWGWRNKPAAENNGQSSSVSRVDHVSQSLISNLCRQFSLGEMKSMTSNFDKSHLVGEGRSSQFYYGVIDGGKTKVAIRCCKDVMDIKKFEEQIATAAKLRHHHLVSLVGFCGEYKNNMVLVYDYIANGTLGTRLFGYTNKKERLTWMQRLDICIGAARALHYLHGCSLIHLDFTTKDILLHERLVAKVTCEVLPVRSSKFFPRDTFGLILPSYIYPEFEIGIEPTEKSNVYSFGVVLFEVICGQSASDHTLPGNQAIKVDRALRFKDISDKIVDPYLEGKIVPRCFKKFVETAKKCVADHPVDRPSMREVLQNLEMCIAEQRKPW</sequence>
<name>A0ACD5ZEM9_AVESA</name>